<proteinExistence type="predicted"/>
<dbReference type="PANTHER" id="PTHR43833">
    <property type="entry name" value="POTASSIUM CHANNEL PROTEIN 2-RELATED-RELATED"/>
    <property type="match status" value="1"/>
</dbReference>
<evidence type="ECO:0000259" key="1">
    <source>
        <dbReference type="PROSITE" id="PS51201"/>
    </source>
</evidence>
<evidence type="ECO:0000313" key="3">
    <source>
        <dbReference type="EMBL" id="TVU70634.1"/>
    </source>
</evidence>
<dbReference type="GO" id="GO:0008324">
    <property type="term" value="F:monoatomic cation transmembrane transporter activity"/>
    <property type="evidence" value="ECO:0007669"/>
    <property type="project" value="InterPro"/>
</dbReference>
<keyword evidence="4" id="KW-1185">Reference proteome</keyword>
<dbReference type="InterPro" id="IPR003148">
    <property type="entry name" value="RCK_N"/>
</dbReference>
<dbReference type="Pfam" id="PF02254">
    <property type="entry name" value="TrkA_N"/>
    <property type="match status" value="1"/>
</dbReference>
<dbReference type="EMBL" id="VNFH01000005">
    <property type="protein sequence ID" value="TVU70634.1"/>
    <property type="molecule type" value="Genomic_DNA"/>
</dbReference>
<dbReference type="STRING" id="553385.GCA_000591415_02277"/>
<feature type="domain" description="RCK N-terminal" evidence="1">
    <location>
        <begin position="2"/>
        <end position="118"/>
    </location>
</feature>
<evidence type="ECO:0000313" key="4">
    <source>
        <dbReference type="Proteomes" id="UP000319941"/>
    </source>
</evidence>
<dbReference type="InterPro" id="IPR036721">
    <property type="entry name" value="RCK_C_sf"/>
</dbReference>
<name>A0A558HNB8_9GAMM</name>
<accession>A0A558HNB8</accession>
<dbReference type="InterPro" id="IPR006037">
    <property type="entry name" value="RCK_C"/>
</dbReference>
<dbReference type="InterPro" id="IPR050721">
    <property type="entry name" value="Trk_Ktr_HKT_K-transport"/>
</dbReference>
<evidence type="ECO:0000259" key="2">
    <source>
        <dbReference type="PROSITE" id="PS51202"/>
    </source>
</evidence>
<gene>
    <name evidence="3" type="ORF">FQP86_08400</name>
</gene>
<dbReference type="OrthoDB" id="9776294at2"/>
<dbReference type="SUPFAM" id="SSF51735">
    <property type="entry name" value="NAD(P)-binding Rossmann-fold domains"/>
    <property type="match status" value="1"/>
</dbReference>
<dbReference type="Gene3D" id="3.30.70.1450">
    <property type="entry name" value="Regulator of K+ conductance, C-terminal domain"/>
    <property type="match status" value="1"/>
</dbReference>
<dbReference type="PROSITE" id="PS51202">
    <property type="entry name" value="RCK_C"/>
    <property type="match status" value="1"/>
</dbReference>
<dbReference type="InterPro" id="IPR036291">
    <property type="entry name" value="NAD(P)-bd_dom_sf"/>
</dbReference>
<dbReference type="RefSeq" id="WP_024952298.1">
    <property type="nucleotide sequence ID" value="NZ_CAWOWR010000107.1"/>
</dbReference>
<protein>
    <submittedName>
        <fullName evidence="3">TrkA family potassium uptake protein</fullName>
    </submittedName>
</protein>
<comment type="caution">
    <text evidence="3">The sequence shown here is derived from an EMBL/GenBank/DDBJ whole genome shotgun (WGS) entry which is preliminary data.</text>
</comment>
<dbReference type="GO" id="GO:0006813">
    <property type="term" value="P:potassium ion transport"/>
    <property type="evidence" value="ECO:0007669"/>
    <property type="project" value="InterPro"/>
</dbReference>
<sequence>MHRQFAVIGLGYFGATVARELRRHEHEVLGVDPDEKRLNAIADLLNQAVIADPTDEHALRELGLDQFDAVLIDLSDSMEQSLTCALLARELGAKELWVKATSDAHHKLLSRLGVDHIVHPEYDLGIRVAESLAYHAMVDFIHLGNHQFVVELEVSERLCNDCQQLDHLPLGDDISVIALRKGERLDRKPAADTPLTHGDHLVLIGELSALRKLGAHL</sequence>
<dbReference type="SUPFAM" id="SSF116726">
    <property type="entry name" value="TrkA C-terminal domain-like"/>
    <property type="match status" value="1"/>
</dbReference>
<dbReference type="Proteomes" id="UP000319941">
    <property type="component" value="Unassembled WGS sequence"/>
</dbReference>
<dbReference type="PROSITE" id="PS51201">
    <property type="entry name" value="RCK_N"/>
    <property type="match status" value="1"/>
</dbReference>
<organism evidence="3 4">
    <name type="scientific">Cobetia crustatorum</name>
    <dbReference type="NCBI Taxonomy" id="553385"/>
    <lineage>
        <taxon>Bacteria</taxon>
        <taxon>Pseudomonadati</taxon>
        <taxon>Pseudomonadota</taxon>
        <taxon>Gammaproteobacteria</taxon>
        <taxon>Oceanospirillales</taxon>
        <taxon>Halomonadaceae</taxon>
        <taxon>Cobetia</taxon>
    </lineage>
</organism>
<dbReference type="PANTHER" id="PTHR43833:SF7">
    <property type="entry name" value="KTR SYSTEM POTASSIUM UPTAKE PROTEIN C"/>
    <property type="match status" value="1"/>
</dbReference>
<reference evidence="3 4" key="1">
    <citation type="submission" date="2019-07" db="EMBL/GenBank/DDBJ databases">
        <title>Diversity of Bacteria from Kongsfjorden, Arctic.</title>
        <authorList>
            <person name="Yu Y."/>
        </authorList>
    </citation>
    <scope>NUCLEOTIDE SEQUENCE [LARGE SCALE GENOMIC DNA]</scope>
    <source>
        <strain evidence="3 4">SM1923</strain>
    </source>
</reference>
<dbReference type="AlphaFoldDB" id="A0A558HNB8"/>
<dbReference type="Gene3D" id="3.40.50.720">
    <property type="entry name" value="NAD(P)-binding Rossmann-like Domain"/>
    <property type="match status" value="1"/>
</dbReference>
<feature type="domain" description="RCK C-terminal" evidence="2">
    <location>
        <begin position="135"/>
        <end position="217"/>
    </location>
</feature>